<keyword evidence="2" id="KW-1185">Reference proteome</keyword>
<dbReference type="OrthoDB" id="8257659at2"/>
<dbReference type="STRING" id="1225564.AA309_17425"/>
<evidence type="ECO:0000313" key="2">
    <source>
        <dbReference type="Proteomes" id="UP000035489"/>
    </source>
</evidence>
<proteinExistence type="predicted"/>
<organism evidence="1 2">
    <name type="scientific">Microvirga vignae</name>
    <dbReference type="NCBI Taxonomy" id="1225564"/>
    <lineage>
        <taxon>Bacteria</taxon>
        <taxon>Pseudomonadati</taxon>
        <taxon>Pseudomonadota</taxon>
        <taxon>Alphaproteobacteria</taxon>
        <taxon>Hyphomicrobiales</taxon>
        <taxon>Methylobacteriaceae</taxon>
        <taxon>Microvirga</taxon>
    </lineage>
</organism>
<evidence type="ECO:0000313" key="1">
    <source>
        <dbReference type="EMBL" id="KLK91886.1"/>
    </source>
</evidence>
<dbReference type="PATRIC" id="fig|1225564.3.peg.4596"/>
<accession>A0A0H1RAN1</accession>
<gene>
    <name evidence="1" type="ORF">AA309_17425</name>
</gene>
<name>A0A0H1RAN1_9HYPH</name>
<protein>
    <submittedName>
        <fullName evidence="1">Uncharacterized protein</fullName>
    </submittedName>
</protein>
<reference evidence="1 2" key="1">
    <citation type="submission" date="2015-05" db="EMBL/GenBank/DDBJ databases">
        <title>Draft genome sequence of Microvirga vignae strain BR3299, a novel nitrogen fixing bacteria isolated from Brazil semi-aired region.</title>
        <authorList>
            <person name="Zilli J.E."/>
            <person name="Passos S.R."/>
            <person name="Leite J."/>
            <person name="Baldani J.I."/>
            <person name="Xavier G.R."/>
            <person name="Rumjaneck N.G."/>
            <person name="Simoes-Araujo J.L."/>
        </authorList>
    </citation>
    <scope>NUCLEOTIDE SEQUENCE [LARGE SCALE GENOMIC DNA]</scope>
    <source>
        <strain evidence="1 2">BR3299</strain>
    </source>
</reference>
<dbReference type="EMBL" id="LCYG01000043">
    <property type="protein sequence ID" value="KLK91886.1"/>
    <property type="molecule type" value="Genomic_DNA"/>
</dbReference>
<comment type="caution">
    <text evidence="1">The sequence shown here is derived from an EMBL/GenBank/DDBJ whole genome shotgun (WGS) entry which is preliminary data.</text>
</comment>
<dbReference type="Proteomes" id="UP000035489">
    <property type="component" value="Unassembled WGS sequence"/>
</dbReference>
<dbReference type="RefSeq" id="WP_047190296.1">
    <property type="nucleotide sequence ID" value="NZ_LCYG01000043.1"/>
</dbReference>
<sequence length="263" mass="29995">MINLHERLSEFSYGYGVTREVERRLAARGLRATPFLPSLLHEASLGFDVAFSGPGQVVMLQFKLGQELSRFRRLDPSETIPALSKPFWRYYVDTTEHQFLRLEEFEAHGADVFYVAPRFSHWSAYDAAFHGNQVLQRSLLLRPSEIQRGSGGTPGEHRIVYDRIRRYVCSEPRAVEEVTPDELVEKLDVRARSQEPLISRLERLVSSERARGTPQLARSRQRDIRSRARTPADGLAAIVGLEAWLQGTQVLFITPFETAVLSE</sequence>
<dbReference type="AlphaFoldDB" id="A0A0H1RAN1"/>